<gene>
    <name evidence="11" type="ORF">WR25_14483</name>
</gene>
<dbReference type="EMBL" id="LIAE01006913">
    <property type="protein sequence ID" value="PAV83892.1"/>
    <property type="molecule type" value="Genomic_DNA"/>
</dbReference>
<dbReference type="GO" id="GO:0020037">
    <property type="term" value="F:heme binding"/>
    <property type="evidence" value="ECO:0007669"/>
    <property type="project" value="InterPro"/>
</dbReference>
<dbReference type="PRINTS" id="PR00463">
    <property type="entry name" value="EP450I"/>
</dbReference>
<dbReference type="PROSITE" id="PS00086">
    <property type="entry name" value="CYTOCHROME_P450"/>
    <property type="match status" value="1"/>
</dbReference>
<accession>A0A2A2LCF8</accession>
<feature type="binding site" description="axial binding residue" evidence="8">
    <location>
        <position position="446"/>
    </location>
    <ligand>
        <name>heme</name>
        <dbReference type="ChEBI" id="CHEBI:30413"/>
    </ligand>
    <ligandPart>
        <name>Fe</name>
        <dbReference type="ChEBI" id="CHEBI:18248"/>
    </ligandPart>
</feature>
<evidence type="ECO:0000256" key="1">
    <source>
        <dbReference type="ARBA" id="ARBA00001971"/>
    </source>
</evidence>
<protein>
    <recommendedName>
        <fullName evidence="13">Cytochrome P450</fullName>
    </recommendedName>
</protein>
<comment type="cofactor">
    <cofactor evidence="1 8">
        <name>heme</name>
        <dbReference type="ChEBI" id="CHEBI:30413"/>
    </cofactor>
</comment>
<keyword evidence="5 9" id="KW-0560">Oxidoreductase</keyword>
<dbReference type="GO" id="GO:0016705">
    <property type="term" value="F:oxidoreductase activity, acting on paired donors, with incorporation or reduction of molecular oxygen"/>
    <property type="evidence" value="ECO:0007669"/>
    <property type="project" value="InterPro"/>
</dbReference>
<keyword evidence="4 8" id="KW-0479">Metal-binding</keyword>
<dbReference type="SUPFAM" id="SSF48264">
    <property type="entry name" value="Cytochrome P450"/>
    <property type="match status" value="1"/>
</dbReference>
<dbReference type="STRING" id="2018661.A0A2A2LCF8"/>
<name>A0A2A2LCF8_9BILA</name>
<keyword evidence="10" id="KW-1133">Transmembrane helix</keyword>
<evidence type="ECO:0000256" key="3">
    <source>
        <dbReference type="ARBA" id="ARBA00022617"/>
    </source>
</evidence>
<dbReference type="Proteomes" id="UP000218231">
    <property type="component" value="Unassembled WGS sequence"/>
</dbReference>
<evidence type="ECO:0000313" key="12">
    <source>
        <dbReference type="Proteomes" id="UP000218231"/>
    </source>
</evidence>
<evidence type="ECO:0000256" key="9">
    <source>
        <dbReference type="RuleBase" id="RU000461"/>
    </source>
</evidence>
<dbReference type="PRINTS" id="PR00385">
    <property type="entry name" value="P450"/>
</dbReference>
<comment type="caution">
    <text evidence="11">The sequence shown here is derived from an EMBL/GenBank/DDBJ whole genome shotgun (WGS) entry which is preliminary data.</text>
</comment>
<keyword evidence="7 9" id="KW-0503">Monooxygenase</keyword>
<evidence type="ECO:0000256" key="8">
    <source>
        <dbReference type="PIRSR" id="PIRSR602401-1"/>
    </source>
</evidence>
<feature type="transmembrane region" description="Helical" evidence="10">
    <location>
        <begin position="6"/>
        <end position="24"/>
    </location>
</feature>
<dbReference type="Pfam" id="PF00067">
    <property type="entry name" value="p450"/>
    <property type="match status" value="1"/>
</dbReference>
<dbReference type="InterPro" id="IPR001128">
    <property type="entry name" value="Cyt_P450"/>
</dbReference>
<evidence type="ECO:0000256" key="5">
    <source>
        <dbReference type="ARBA" id="ARBA00023002"/>
    </source>
</evidence>
<evidence type="ECO:0000256" key="6">
    <source>
        <dbReference type="ARBA" id="ARBA00023004"/>
    </source>
</evidence>
<keyword evidence="10" id="KW-0472">Membrane</keyword>
<reference evidence="11 12" key="1">
    <citation type="journal article" date="2017" name="Curr. Biol.">
        <title>Genome architecture and evolution of a unichromosomal asexual nematode.</title>
        <authorList>
            <person name="Fradin H."/>
            <person name="Zegar C."/>
            <person name="Gutwein M."/>
            <person name="Lucas J."/>
            <person name="Kovtun M."/>
            <person name="Corcoran D."/>
            <person name="Baugh L.R."/>
            <person name="Kiontke K."/>
            <person name="Gunsalus K."/>
            <person name="Fitch D.H."/>
            <person name="Piano F."/>
        </authorList>
    </citation>
    <scope>NUCLEOTIDE SEQUENCE [LARGE SCALE GENOMIC DNA]</scope>
    <source>
        <strain evidence="11">PF1309</strain>
    </source>
</reference>
<proteinExistence type="inferred from homology"/>
<comment type="similarity">
    <text evidence="2 9">Belongs to the cytochrome P450 family.</text>
</comment>
<sequence>MAAILLTISIVFIIYIAQFLWYRWNYMQKIKKMGLRGPKPSILIGNIPQFMREVDKAGYDDTFKLMAQWHKKYGNTYGMYFGGHMNIITRDETMIKEIFIKNFSNFANRQVPAMFKYNSLNQSLVQMTKEDGWKEVRSCLSPLFSTGKMKAMHETIKGKIDRFLDIIEKHAEINQVFDIYDDLQALSLEVIGKCAFAIESNVLYDRNDLFYIQAKEVFRQIDIKNSKLVGYSVMFPELTWLWKWLYPFSGFWAAEKPLIDGLSKVYDMRKAGEGAESVDILKLLLDKEEGLHALNLTKRQVVENCFAFLLAGYETTSTAMGYACYLLAKHQDVQKKLQDEIRETKDEKGLTYDTIHSMPYLDAVFKECLRLTPPVINFTGRECIEDIEINGLKIEKGTWIAIQIYAVHMDPDNWSDPEKFIPERFLDWNEKGSLKWIPFGVGPRNCVGMRFAEMEFKMTLARLFDNYELRIPENVPKMIPVVNGIVMSPKDGVKVTVHRRK</sequence>
<dbReference type="InterPro" id="IPR036396">
    <property type="entry name" value="Cyt_P450_sf"/>
</dbReference>
<keyword evidence="12" id="KW-1185">Reference proteome</keyword>
<dbReference type="GO" id="GO:0004497">
    <property type="term" value="F:monooxygenase activity"/>
    <property type="evidence" value="ECO:0007669"/>
    <property type="project" value="UniProtKB-KW"/>
</dbReference>
<dbReference type="PANTHER" id="PTHR24292:SF102">
    <property type="entry name" value="CYTOCHROME P450 FAMILY-RELATED"/>
    <property type="match status" value="1"/>
</dbReference>
<organism evidence="11 12">
    <name type="scientific">Diploscapter pachys</name>
    <dbReference type="NCBI Taxonomy" id="2018661"/>
    <lineage>
        <taxon>Eukaryota</taxon>
        <taxon>Metazoa</taxon>
        <taxon>Ecdysozoa</taxon>
        <taxon>Nematoda</taxon>
        <taxon>Chromadorea</taxon>
        <taxon>Rhabditida</taxon>
        <taxon>Rhabditina</taxon>
        <taxon>Rhabditomorpha</taxon>
        <taxon>Rhabditoidea</taxon>
        <taxon>Rhabditidae</taxon>
        <taxon>Diploscapter</taxon>
    </lineage>
</organism>
<evidence type="ECO:0000313" key="11">
    <source>
        <dbReference type="EMBL" id="PAV83892.1"/>
    </source>
</evidence>
<dbReference type="Gene3D" id="1.10.630.10">
    <property type="entry name" value="Cytochrome P450"/>
    <property type="match status" value="1"/>
</dbReference>
<dbReference type="InterPro" id="IPR002401">
    <property type="entry name" value="Cyt_P450_E_grp-I"/>
</dbReference>
<dbReference type="CDD" id="cd11055">
    <property type="entry name" value="CYP3A-like"/>
    <property type="match status" value="1"/>
</dbReference>
<dbReference type="OrthoDB" id="2789670at2759"/>
<keyword evidence="3 8" id="KW-0349">Heme</keyword>
<evidence type="ECO:0000256" key="2">
    <source>
        <dbReference type="ARBA" id="ARBA00010617"/>
    </source>
</evidence>
<keyword evidence="6 8" id="KW-0408">Iron</keyword>
<keyword evidence="10" id="KW-0812">Transmembrane</keyword>
<dbReference type="AlphaFoldDB" id="A0A2A2LCF8"/>
<dbReference type="FunFam" id="1.10.630.10:FF:000182">
    <property type="entry name" value="Cytochrome P450 3A4"/>
    <property type="match status" value="1"/>
</dbReference>
<evidence type="ECO:0000256" key="10">
    <source>
        <dbReference type="SAM" id="Phobius"/>
    </source>
</evidence>
<dbReference type="InterPro" id="IPR017972">
    <property type="entry name" value="Cyt_P450_CS"/>
</dbReference>
<dbReference type="GO" id="GO:0005506">
    <property type="term" value="F:iron ion binding"/>
    <property type="evidence" value="ECO:0007669"/>
    <property type="project" value="InterPro"/>
</dbReference>
<dbReference type="PANTHER" id="PTHR24292">
    <property type="entry name" value="CYTOCHROME P450"/>
    <property type="match status" value="1"/>
</dbReference>
<evidence type="ECO:0008006" key="13">
    <source>
        <dbReference type="Google" id="ProtNLM"/>
    </source>
</evidence>
<evidence type="ECO:0000256" key="4">
    <source>
        <dbReference type="ARBA" id="ARBA00022723"/>
    </source>
</evidence>
<dbReference type="InterPro" id="IPR050476">
    <property type="entry name" value="Insect_CytP450_Detox"/>
</dbReference>
<evidence type="ECO:0000256" key="7">
    <source>
        <dbReference type="ARBA" id="ARBA00023033"/>
    </source>
</evidence>